<feature type="repeat" description="ANK" evidence="16">
    <location>
        <begin position="1558"/>
        <end position="1590"/>
    </location>
</feature>
<dbReference type="InterPro" id="IPR002110">
    <property type="entry name" value="Ankyrin_rpt"/>
</dbReference>
<feature type="repeat" description="ANK" evidence="16">
    <location>
        <begin position="1096"/>
        <end position="1128"/>
    </location>
</feature>
<evidence type="ECO:0000256" key="2">
    <source>
        <dbReference type="ARBA" id="ARBA00004613"/>
    </source>
</evidence>
<feature type="repeat" description="ANK" evidence="16">
    <location>
        <begin position="1029"/>
        <end position="1061"/>
    </location>
</feature>
<dbReference type="PROSITE" id="PS50088">
    <property type="entry name" value="ANK_REPEAT"/>
    <property type="match status" value="21"/>
</dbReference>
<dbReference type="Pfam" id="PF13424">
    <property type="entry name" value="TPR_12"/>
    <property type="match status" value="1"/>
</dbReference>
<proteinExistence type="inferred from homology"/>
<dbReference type="GO" id="GO:0044231">
    <property type="term" value="C:host cell presynaptic membrane"/>
    <property type="evidence" value="ECO:0007669"/>
    <property type="project" value="UniProtKB-KW"/>
</dbReference>
<evidence type="ECO:0000256" key="3">
    <source>
        <dbReference type="ARBA" id="ARBA00022483"/>
    </source>
</evidence>
<keyword evidence="11" id="KW-0472">Membrane</keyword>
<feature type="repeat" description="ANK" evidence="16">
    <location>
        <begin position="929"/>
        <end position="961"/>
    </location>
</feature>
<dbReference type="Pfam" id="PF00023">
    <property type="entry name" value="Ank"/>
    <property type="match status" value="1"/>
</dbReference>
<keyword evidence="5" id="KW-1052">Target cell membrane</keyword>
<gene>
    <name evidence="18" type="primary">Ank3_7</name>
    <name evidence="18" type="ORF">AVEN_55942_1</name>
</gene>
<feature type="repeat" description="ANK" evidence="16">
    <location>
        <begin position="1227"/>
        <end position="1259"/>
    </location>
</feature>
<dbReference type="SMART" id="SM00248">
    <property type="entry name" value="ANK"/>
    <property type="match status" value="31"/>
</dbReference>
<keyword evidence="12" id="KW-1053">Target membrane</keyword>
<dbReference type="PRINTS" id="PR01415">
    <property type="entry name" value="ANKYRIN"/>
</dbReference>
<sequence length="2336" mass="265265">MDKKKTLYKLSCKIHNKIILPKDDDEFHHSAFYYAVRSNIIDLLSILINKWPNRYLDENLEELDCVLSKSYRELKLRNVFLTKEMEQYVQTQIFNIRFFHKNPKDVSSGKSMDHTQKRIELVIANIQLIKSTYWDSDPDEEFILLAEFIAKNIHVLKSDLKSTYDKIPWEEIEFCLVIFIECCKKKFEANLVYNTVFKKERLLLYLEKFSNILKSEKEKIAKNSMKKLRKRLDLKRHKVVENIIQSDSLLQKLYADYEKVRDFCSLETIQHYTNLAVSADVSTEQGKLLIIRALQVTGEHIKNSLDSPKLSSTTAHLLLSSLPLDTRAVIEKLRDCLSHKNWLIVRSEIENQASNFFKDIQADVLNMNIMVTEVLSKIKRGQMKILLLKLKQCKYWRDIKNLLATYSFSFESIAAEIEKLDPETLIKSDVERLQELLLNFFESTGEKTAFEKSLYQEIEDMIQKEKDDYKANNEEISLIIQKLCHFSNFSQYVDLDDACEFHLMSFNFEISDVTNAPFSNLKLALVKELLNSVITRVQPGNIKFWQIVWNIFHLIEFQIGKVKWINEFTTVLSKQEQKKICSKNVEIQEVLSSKISLIKTILRENNLIDNLDNLLKQNLIINFANNKKLQAVIEMLVLDICSLLEDSCTRNNFFLDNNFILQTGSNLRNNLAHMNTLISYLSPLASLQLLLNARKLANEKFVNSSRKIGQVEKCDSHKLKDTHAKNLLIIRNQKALFVALSEGNMKNVEECVRKGADIFGRDMKSTSCLHFSSKAPNIEAMKYSLKQGLDLNSKDFNDRTALHIAAEYNRLKIVEFLLNKSVPVNGSDAEGITPLHIAAENNSQEIVKCLLKREAHTSKTMFRLPLLHYAIFKGSIEVAKILLENEANVDRINAYGGFTALHIAAEKGYSYLIRLLLEKKASIDSRDDFENTPLHNAALYSHLDAAKILISEGAYSNARNVEGNTPLHGAAKSGNKNIVQFLLDNKANISAKNHLHCIPLHCAAENGHLAIAEIFLGLDGTIANAKNCFGQTPLHFAANSGHEKLVNLLLKFNAIIDSQDDTNATALHISACNGHFNVVQSLVESGTNIEAIGTTRNCKPLHLASKGGHFKIVEFLISEGADIHSRDAYAQVTPLEIAAMLRHKDIVKLLLTKGANFRETYRFGPNPLHLTILNALSELILVENKNMNSSIIDDFEPLLLLAAAFGDESIVTFCLKMGCNVNSRNESGLTALHLAALNNRKDIVTILLDSGADIDIKNDEGVTALCYAARGNGKETVRVLINEKGEDIKSFIEDRNKSLFLAVESGHDDIVNMLFLNYKFDVFSLQQNYPFLHRASQFGHRKVVETLLGKGFEIDARWVNSTPLHYAVIHNHCEIVRLLIKKEADVDAQDGEDMTALHWIAEGDNVEMVQILLNAGANISIRDKKNRSVTEIAVNSNRLEIAKILLERKDIDINMKGNKGFTLLHISAEIGSLEITKHLTLKGANKIAKDMNGSKPIHIAAVKGHKDIVEFYLDKNVNVNDLGHRNFTPLHFAALGGKINVCEYLIERGADVNAFADNDMTPIHLAAVNDNEEVFRILLHNGAYYNACDTSSSSQLSDTETKSVVFLLKVIEKLFIAVQNNNPSEVELQLKEAGCHPKFSIVNAKCVKCETPLLYASREGYEEIVEILLKFKANPNVCDKHKLMPLHYAAKFSHLKIVKALLMNGAMYNELCFIEKSALEYATDQTIVNLLHFANKVFTKIEDNNNSVLKDLKDIKNEEFSKLILRAKDRNGNTLVVAAILNDFSESEKLKELFQDDVIHQLKSAEAFIKQQNFAEALGKLNIVLDRRIETYGPENPATLDVLEKLARVHISLQKNVEALDLLQEIYRKRKNIFNEYHKETLTIRFLMALIFHRQGRQAEAYELLKEVLKHKILFKKNYLDILYSEMEMSLILAEMGDFVEALKMSNNVLDISKNEPEAVYHEINLQAKDKKAAILAMQGNFSEAKEIFEEIYNIRKDRLPTYHTEVLRSRSSIANLLYKMKKYDESLRIYKDILKISKCHYLPNHVFVLSTESDIARIFLAQEMTIKALKIFLAVESKISEFEAGHSLVKRNKEDIESVLFRLKLIDCEWLIEKIRNELKLEETENQLEKLKYLEVDINSQDEKGRTALHIAADNGEREKINSLLEKGADILMVTKDGKTALHFASAKGYNDIAEMILNHAKRRNLLCAKNLINVTDSTLSTALHLVSNVTAAKCLLKHGAIYNAKNDLGQTPLDLAGDEKILGLLKTVDELFNAVRNGTHNVIRELDELDPEEALAAMNARNYQGHCLLQVAIVNQQNDLAREIGNCLKKNASK</sequence>
<evidence type="ECO:0000313" key="18">
    <source>
        <dbReference type="EMBL" id="GBO41154.1"/>
    </source>
</evidence>
<evidence type="ECO:0000256" key="14">
    <source>
        <dbReference type="ARBA" id="ARBA00049715"/>
    </source>
</evidence>
<evidence type="ECO:0000256" key="5">
    <source>
        <dbReference type="ARBA" id="ARBA00022537"/>
    </source>
</evidence>
<comment type="subcellular location">
    <subcellularLocation>
        <location evidence="2">Secreted</location>
    </subcellularLocation>
    <subcellularLocation>
        <location evidence="1">Target cell membrane</location>
    </subcellularLocation>
</comment>
<feature type="repeat" description="ANK" evidence="16">
    <location>
        <begin position="1681"/>
        <end position="1706"/>
    </location>
</feature>
<dbReference type="GO" id="GO:0090729">
    <property type="term" value="F:toxin activity"/>
    <property type="evidence" value="ECO:0007669"/>
    <property type="project" value="UniProtKB-KW"/>
</dbReference>
<keyword evidence="9" id="KW-0638">Presynaptic neurotoxin</keyword>
<feature type="repeat" description="ANK" evidence="16">
    <location>
        <begin position="1130"/>
        <end position="1162"/>
    </location>
</feature>
<dbReference type="EMBL" id="BGPR01066667">
    <property type="protein sequence ID" value="GBO41154.1"/>
    <property type="molecule type" value="Genomic_DNA"/>
</dbReference>
<dbReference type="PANTHER" id="PTHR24198">
    <property type="entry name" value="ANKYRIN REPEAT AND PROTEIN KINASE DOMAIN-CONTAINING PROTEIN"/>
    <property type="match status" value="1"/>
</dbReference>
<evidence type="ECO:0000256" key="4">
    <source>
        <dbReference type="ARBA" id="ARBA00022525"/>
    </source>
</evidence>
<feature type="repeat" description="ANK" evidence="16">
    <location>
        <begin position="1525"/>
        <end position="1557"/>
    </location>
</feature>
<feature type="repeat" description="ANK" evidence="16">
    <location>
        <begin position="1648"/>
        <end position="1680"/>
    </location>
</feature>
<evidence type="ECO:0000313" key="19">
    <source>
        <dbReference type="Proteomes" id="UP000499080"/>
    </source>
</evidence>
<dbReference type="Pfam" id="PF12796">
    <property type="entry name" value="Ank_2"/>
    <property type="match status" value="9"/>
</dbReference>
<protein>
    <recommendedName>
        <fullName evidence="15">Alpha-latrotoxin</fullName>
    </recommendedName>
</protein>
<feature type="repeat" description="ANK" evidence="16">
    <location>
        <begin position="1359"/>
        <end position="1391"/>
    </location>
</feature>
<dbReference type="SUPFAM" id="SSF48452">
    <property type="entry name" value="TPR-like"/>
    <property type="match status" value="2"/>
</dbReference>
<dbReference type="SUPFAM" id="SSF48403">
    <property type="entry name" value="Ankyrin repeat"/>
    <property type="match status" value="4"/>
</dbReference>
<dbReference type="GO" id="GO:0006887">
    <property type="term" value="P:exocytosis"/>
    <property type="evidence" value="ECO:0007669"/>
    <property type="project" value="UniProtKB-KW"/>
</dbReference>
<keyword evidence="6" id="KW-0800">Toxin</keyword>
<evidence type="ECO:0000256" key="10">
    <source>
        <dbReference type="ARBA" id="ARBA00023043"/>
    </source>
</evidence>
<dbReference type="GO" id="GO:0044218">
    <property type="term" value="C:other organism cell membrane"/>
    <property type="evidence" value="ECO:0007669"/>
    <property type="project" value="UniProtKB-KW"/>
</dbReference>
<feature type="repeat" description="ANK" evidence="16">
    <location>
        <begin position="1492"/>
        <end position="1524"/>
    </location>
</feature>
<feature type="repeat" description="ANK" evidence="16">
    <location>
        <begin position="2145"/>
        <end position="2177"/>
    </location>
</feature>
<evidence type="ECO:0000256" key="9">
    <source>
        <dbReference type="ARBA" id="ARBA00023028"/>
    </source>
</evidence>
<dbReference type="Gene3D" id="1.25.40.10">
    <property type="entry name" value="Tetratricopeptide repeat domain"/>
    <property type="match status" value="2"/>
</dbReference>
<feature type="repeat" description="ANK" evidence="16">
    <location>
        <begin position="2178"/>
        <end position="2201"/>
    </location>
</feature>
<evidence type="ECO:0000256" key="1">
    <source>
        <dbReference type="ARBA" id="ARBA00004175"/>
    </source>
</evidence>
<evidence type="ECO:0000256" key="8">
    <source>
        <dbReference type="ARBA" id="ARBA00022737"/>
    </source>
</evidence>
<evidence type="ECO:0000256" key="12">
    <source>
        <dbReference type="ARBA" id="ARBA00023298"/>
    </source>
</evidence>
<organism evidence="18 19">
    <name type="scientific">Araneus ventricosus</name>
    <name type="common">Orbweaver spider</name>
    <name type="synonym">Epeira ventricosa</name>
    <dbReference type="NCBI Taxonomy" id="182803"/>
    <lineage>
        <taxon>Eukaryota</taxon>
        <taxon>Metazoa</taxon>
        <taxon>Ecdysozoa</taxon>
        <taxon>Arthropoda</taxon>
        <taxon>Chelicerata</taxon>
        <taxon>Arachnida</taxon>
        <taxon>Araneae</taxon>
        <taxon>Araneomorphae</taxon>
        <taxon>Entelegynae</taxon>
        <taxon>Araneoidea</taxon>
        <taxon>Araneidae</taxon>
        <taxon>Araneus</taxon>
    </lineage>
</organism>
<dbReference type="Pfam" id="PF13374">
    <property type="entry name" value="TPR_10"/>
    <property type="match status" value="1"/>
</dbReference>
<comment type="similarity">
    <text evidence="13">Belongs to the cationic peptide 01 (latrotoxin) family. 03 (alpha-latrotoxin) subfamily.</text>
</comment>
<evidence type="ECO:0000256" key="11">
    <source>
        <dbReference type="ARBA" id="ARBA00023136"/>
    </source>
</evidence>
<feature type="repeat" description="ANK" evidence="16">
    <location>
        <begin position="1062"/>
        <end position="1094"/>
    </location>
</feature>
<feature type="repeat" description="ANK" evidence="16">
    <location>
        <begin position="1459"/>
        <end position="1491"/>
    </location>
</feature>
<name>A0A4Y2WWY3_ARAVE</name>
<dbReference type="InterPro" id="IPR036770">
    <property type="entry name" value="Ankyrin_rpt-contain_sf"/>
</dbReference>
<feature type="repeat" description="ANK" evidence="16">
    <location>
        <begin position="830"/>
        <end position="855"/>
    </location>
</feature>
<evidence type="ECO:0000256" key="7">
    <source>
        <dbReference type="ARBA" id="ARBA00022699"/>
    </source>
</evidence>
<keyword evidence="17" id="KW-0175">Coiled coil</keyword>
<dbReference type="InterPro" id="IPR011990">
    <property type="entry name" value="TPR-like_helical_dom_sf"/>
</dbReference>
<evidence type="ECO:0000256" key="6">
    <source>
        <dbReference type="ARBA" id="ARBA00022656"/>
    </source>
</evidence>
<feature type="coiled-coil region" evidence="17">
    <location>
        <begin position="2113"/>
        <end position="2142"/>
    </location>
</feature>
<feature type="repeat" description="ANK" evidence="16">
    <location>
        <begin position="867"/>
        <end position="894"/>
    </location>
</feature>
<dbReference type="PANTHER" id="PTHR24198:SF165">
    <property type="entry name" value="ANKYRIN REPEAT-CONTAINING PROTEIN-RELATED"/>
    <property type="match status" value="1"/>
</dbReference>
<keyword evidence="7" id="KW-0528">Neurotoxin</keyword>
<evidence type="ECO:0000256" key="15">
    <source>
        <dbReference type="ARBA" id="ARBA00049811"/>
    </source>
</evidence>
<feature type="repeat" description="ANK" evidence="16">
    <location>
        <begin position="896"/>
        <end position="928"/>
    </location>
</feature>
<keyword evidence="4" id="KW-0964">Secreted</keyword>
<dbReference type="GO" id="GO:0005576">
    <property type="term" value="C:extracellular region"/>
    <property type="evidence" value="ECO:0007669"/>
    <property type="project" value="UniProtKB-SubCell"/>
</dbReference>
<evidence type="ECO:0000256" key="17">
    <source>
        <dbReference type="SAM" id="Coils"/>
    </source>
</evidence>
<evidence type="ECO:0000256" key="13">
    <source>
        <dbReference type="ARBA" id="ARBA00049657"/>
    </source>
</evidence>
<comment type="subunit">
    <text evidence="14">Homotetramer in membranes.</text>
</comment>
<keyword evidence="10 16" id="KW-0040">ANK repeat</keyword>
<accession>A0A4Y2WWY3</accession>
<evidence type="ECO:0000256" key="16">
    <source>
        <dbReference type="PROSITE-ProRule" id="PRU00023"/>
    </source>
</evidence>
<dbReference type="Proteomes" id="UP000499080">
    <property type="component" value="Unassembled WGS sequence"/>
</dbReference>
<dbReference type="OrthoDB" id="6433835at2759"/>
<dbReference type="PROSITE" id="PS50297">
    <property type="entry name" value="ANK_REP_REGION"/>
    <property type="match status" value="20"/>
</dbReference>
<feature type="repeat" description="ANK" evidence="16">
    <location>
        <begin position="797"/>
        <end position="829"/>
    </location>
</feature>
<feature type="repeat" description="ANK" evidence="16">
    <location>
        <begin position="962"/>
        <end position="994"/>
    </location>
</feature>
<keyword evidence="3" id="KW-0268">Exocytosis</keyword>
<keyword evidence="8" id="KW-0677">Repeat</keyword>
<feature type="repeat" description="ANK" evidence="16">
    <location>
        <begin position="1392"/>
        <end position="1424"/>
    </location>
</feature>
<keyword evidence="19" id="KW-1185">Reference proteome</keyword>
<reference evidence="18 19" key="1">
    <citation type="journal article" date="2019" name="Sci. Rep.">
        <title>Orb-weaving spider Araneus ventricosus genome elucidates the spidroin gene catalogue.</title>
        <authorList>
            <person name="Kono N."/>
            <person name="Nakamura H."/>
            <person name="Ohtoshi R."/>
            <person name="Moran D.A.P."/>
            <person name="Shinohara A."/>
            <person name="Yoshida Y."/>
            <person name="Fujiwara M."/>
            <person name="Mori M."/>
            <person name="Tomita M."/>
            <person name="Arakawa K."/>
        </authorList>
    </citation>
    <scope>NUCLEOTIDE SEQUENCE [LARGE SCALE GENOMIC DNA]</scope>
</reference>
<comment type="caution">
    <text evidence="18">The sequence shown here is derived from an EMBL/GenBank/DDBJ whole genome shotgun (WGS) entry which is preliminary data.</text>
</comment>
<dbReference type="Gene3D" id="1.25.40.20">
    <property type="entry name" value="Ankyrin repeat-containing domain"/>
    <property type="match status" value="9"/>
</dbReference>